<reference evidence="1 2" key="1">
    <citation type="submission" date="2018-08" db="EMBL/GenBank/DDBJ databases">
        <title>A genome reference for cultivated species of the human gut microbiota.</title>
        <authorList>
            <person name="Zou Y."/>
            <person name="Xue W."/>
            <person name="Luo G."/>
        </authorList>
    </citation>
    <scope>NUCLEOTIDE SEQUENCE [LARGE SCALE GENOMIC DNA]</scope>
    <source>
        <strain evidence="1 2">AM09-9</strain>
    </source>
</reference>
<evidence type="ECO:0000313" key="1">
    <source>
        <dbReference type="EMBL" id="RHJ60470.1"/>
    </source>
</evidence>
<gene>
    <name evidence="1" type="ORF">DW116_09245</name>
</gene>
<name>A0A415D356_9FIRM</name>
<dbReference type="AlphaFoldDB" id="A0A415D356"/>
<accession>A0A415D356</accession>
<dbReference type="EMBL" id="QRMI01000022">
    <property type="protein sequence ID" value="RHJ60470.1"/>
    <property type="molecule type" value="Genomic_DNA"/>
</dbReference>
<dbReference type="InterPro" id="IPR026989">
    <property type="entry name" value="TnpV"/>
</dbReference>
<proteinExistence type="predicted"/>
<dbReference type="RefSeq" id="WP_118279191.1">
    <property type="nucleotide sequence ID" value="NZ_QRMI01000022.1"/>
</dbReference>
<organism evidence="1 2">
    <name type="scientific">[Ruminococcus] lactaris</name>
    <dbReference type="NCBI Taxonomy" id="46228"/>
    <lineage>
        <taxon>Bacteria</taxon>
        <taxon>Bacillati</taxon>
        <taxon>Bacillota</taxon>
        <taxon>Clostridia</taxon>
        <taxon>Lachnospirales</taxon>
        <taxon>Lachnospiraceae</taxon>
        <taxon>Mediterraneibacter</taxon>
    </lineage>
</organism>
<protein>
    <submittedName>
        <fullName evidence="1">TnpV protein</fullName>
    </submittedName>
</protein>
<evidence type="ECO:0000313" key="2">
    <source>
        <dbReference type="Proteomes" id="UP000285832"/>
    </source>
</evidence>
<sequence>MELNFIKSGDYYIPDIQLQNPNIRLGKWGLMRKSYLRIAQPFLFSEMVLSETLYPHCAEIEAAAKSRMNIILPKLMKHYGVTEQLKAANQLEWVRQMNACVAQAEEVIKDELIYS</sequence>
<comment type="caution">
    <text evidence="1">The sequence shown here is derived from an EMBL/GenBank/DDBJ whole genome shotgun (WGS) entry which is preliminary data.</text>
</comment>
<dbReference type="Proteomes" id="UP000285832">
    <property type="component" value="Unassembled WGS sequence"/>
</dbReference>
<dbReference type="Pfam" id="PF14198">
    <property type="entry name" value="TnpV"/>
    <property type="match status" value="1"/>
</dbReference>